<protein>
    <submittedName>
        <fullName evidence="1">Uncharacterized protein</fullName>
    </submittedName>
</protein>
<evidence type="ECO:0000313" key="1">
    <source>
        <dbReference type="EMBL" id="KKN22136.1"/>
    </source>
</evidence>
<comment type="caution">
    <text evidence="1">The sequence shown here is derived from an EMBL/GenBank/DDBJ whole genome shotgun (WGS) entry which is preliminary data.</text>
</comment>
<accession>A0A0F9RA72</accession>
<name>A0A0F9RA72_9ZZZZ</name>
<organism evidence="1">
    <name type="scientific">marine sediment metagenome</name>
    <dbReference type="NCBI Taxonomy" id="412755"/>
    <lineage>
        <taxon>unclassified sequences</taxon>
        <taxon>metagenomes</taxon>
        <taxon>ecological metagenomes</taxon>
    </lineage>
</organism>
<dbReference type="EMBL" id="LAZR01003090">
    <property type="protein sequence ID" value="KKN22136.1"/>
    <property type="molecule type" value="Genomic_DNA"/>
</dbReference>
<gene>
    <name evidence="1" type="ORF">LCGC14_0918280</name>
</gene>
<reference evidence="1" key="1">
    <citation type="journal article" date="2015" name="Nature">
        <title>Complex archaea that bridge the gap between prokaryotes and eukaryotes.</title>
        <authorList>
            <person name="Spang A."/>
            <person name="Saw J.H."/>
            <person name="Jorgensen S.L."/>
            <person name="Zaremba-Niedzwiedzka K."/>
            <person name="Martijn J."/>
            <person name="Lind A.E."/>
            <person name="van Eijk R."/>
            <person name="Schleper C."/>
            <person name="Guy L."/>
            <person name="Ettema T.J."/>
        </authorList>
    </citation>
    <scope>NUCLEOTIDE SEQUENCE</scope>
</reference>
<dbReference type="AlphaFoldDB" id="A0A0F9RA72"/>
<sequence>MKRNALWIVDILLALTVGGLYYVNEHIAIGILAFYVLRGQSMIMLMLRS</sequence>
<proteinExistence type="predicted"/>